<dbReference type="EMBL" id="JABBWK010000009">
    <property type="protein sequence ID" value="KAG1904490.1"/>
    <property type="molecule type" value="Genomic_DNA"/>
</dbReference>
<name>A0AAD4EE77_9AGAM</name>
<proteinExistence type="predicted"/>
<dbReference type="RefSeq" id="XP_041230065.1">
    <property type="nucleotide sequence ID" value="XM_041373067.1"/>
</dbReference>
<gene>
    <name evidence="1" type="ORF">F5891DRAFT_745001</name>
</gene>
<dbReference type="GeneID" id="64667365"/>
<organism evidence="1 2">
    <name type="scientific">Suillus fuscotomentosus</name>
    <dbReference type="NCBI Taxonomy" id="1912939"/>
    <lineage>
        <taxon>Eukaryota</taxon>
        <taxon>Fungi</taxon>
        <taxon>Dikarya</taxon>
        <taxon>Basidiomycota</taxon>
        <taxon>Agaricomycotina</taxon>
        <taxon>Agaricomycetes</taxon>
        <taxon>Agaricomycetidae</taxon>
        <taxon>Boletales</taxon>
        <taxon>Suillineae</taxon>
        <taxon>Suillaceae</taxon>
        <taxon>Suillus</taxon>
    </lineage>
</organism>
<accession>A0AAD4EE77</accession>
<dbReference type="Proteomes" id="UP001195769">
    <property type="component" value="Unassembled WGS sequence"/>
</dbReference>
<comment type="caution">
    <text evidence="1">The sequence shown here is derived from an EMBL/GenBank/DDBJ whole genome shotgun (WGS) entry which is preliminary data.</text>
</comment>
<protein>
    <submittedName>
        <fullName evidence="1">Uncharacterized protein</fullName>
    </submittedName>
</protein>
<evidence type="ECO:0000313" key="2">
    <source>
        <dbReference type="Proteomes" id="UP001195769"/>
    </source>
</evidence>
<sequence length="80" mass="8640">MVVKSIVPRNAFHLQFPASRESDFYFIFLSLLPSLGCAVAIPNNSTNAPLCTGAALPIAAPEVIFRCNIKSSHLIPRADV</sequence>
<dbReference type="AlphaFoldDB" id="A0AAD4EE77"/>
<keyword evidence="2" id="KW-1185">Reference proteome</keyword>
<reference evidence="1" key="1">
    <citation type="journal article" date="2020" name="New Phytol.">
        <title>Comparative genomics reveals dynamic genome evolution in host specialist ectomycorrhizal fungi.</title>
        <authorList>
            <person name="Lofgren L.A."/>
            <person name="Nguyen N.H."/>
            <person name="Vilgalys R."/>
            <person name="Ruytinx J."/>
            <person name="Liao H.L."/>
            <person name="Branco S."/>
            <person name="Kuo A."/>
            <person name="LaButti K."/>
            <person name="Lipzen A."/>
            <person name="Andreopoulos W."/>
            <person name="Pangilinan J."/>
            <person name="Riley R."/>
            <person name="Hundley H."/>
            <person name="Na H."/>
            <person name="Barry K."/>
            <person name="Grigoriev I.V."/>
            <person name="Stajich J.E."/>
            <person name="Kennedy P.G."/>
        </authorList>
    </citation>
    <scope>NUCLEOTIDE SEQUENCE</scope>
    <source>
        <strain evidence="1">FC203</strain>
    </source>
</reference>
<evidence type="ECO:0000313" key="1">
    <source>
        <dbReference type="EMBL" id="KAG1904490.1"/>
    </source>
</evidence>